<organism evidence="1 2">
    <name type="scientific">Chaetoceros tenuissimus</name>
    <dbReference type="NCBI Taxonomy" id="426638"/>
    <lineage>
        <taxon>Eukaryota</taxon>
        <taxon>Sar</taxon>
        <taxon>Stramenopiles</taxon>
        <taxon>Ochrophyta</taxon>
        <taxon>Bacillariophyta</taxon>
        <taxon>Coscinodiscophyceae</taxon>
        <taxon>Chaetocerotophycidae</taxon>
        <taxon>Chaetocerotales</taxon>
        <taxon>Chaetocerotaceae</taxon>
        <taxon>Chaetoceros</taxon>
    </lineage>
</organism>
<reference evidence="1 2" key="1">
    <citation type="journal article" date="2021" name="Sci. Rep.">
        <title>The genome of the diatom Chaetoceros tenuissimus carries an ancient integrated fragment of an extant virus.</title>
        <authorList>
            <person name="Hongo Y."/>
            <person name="Kimura K."/>
            <person name="Takaki Y."/>
            <person name="Yoshida Y."/>
            <person name="Baba S."/>
            <person name="Kobayashi G."/>
            <person name="Nagasaki K."/>
            <person name="Hano T."/>
            <person name="Tomaru Y."/>
        </authorList>
    </citation>
    <scope>NUCLEOTIDE SEQUENCE [LARGE SCALE GENOMIC DNA]</scope>
    <source>
        <strain evidence="1 2">NIES-3715</strain>
    </source>
</reference>
<name>A0AAD3CNK3_9STRA</name>
<evidence type="ECO:0000313" key="2">
    <source>
        <dbReference type="Proteomes" id="UP001054902"/>
    </source>
</evidence>
<dbReference type="AlphaFoldDB" id="A0AAD3CNK3"/>
<sequence>MSRKNIFKKIRNVWNTLVSKETPRELQERNDLYKVALASTYRKIRLDNCSSKAVKSGLTNEELGDIFDLASESLESEAKAHELPIRSLRHHVQSLIQPQALDILNACKEVDTELQVVNGDHDKTMILIEKCRVILLHEQSKLKEKLDATTSNKVQQEYFKQKFTAIQILSDYYDWNSPLKSAMCDYDFAAGLGKGDAFGYYLNKDESINKAIRHYQLINMTKALLLRDRLGYSSISLKSTITDAGRGVFIDGFAPAGSLIAFFGGRVWPKEYLLNVNASSNMFENDPKQQLSMRYDDVLIDSRNSPYTVLDNENSNAFALAHIVNHPARLETPNCSTVMVDFMEKMKLGKDGLDKYVPNTYIKPPMLFGPNTMDREKVSMHSFGLVSTRDVENEEIFYDYRLSGNKSEHPDWYHIVNEEESRNRWLNSNS</sequence>
<dbReference type="EMBL" id="BLLK01000027">
    <property type="protein sequence ID" value="GFH48231.1"/>
    <property type="molecule type" value="Genomic_DNA"/>
</dbReference>
<dbReference type="InterPro" id="IPR046341">
    <property type="entry name" value="SET_dom_sf"/>
</dbReference>
<gene>
    <name evidence="1" type="ORF">CTEN210_04707</name>
</gene>
<dbReference type="InterPro" id="IPR040415">
    <property type="entry name" value="SETD9"/>
</dbReference>
<evidence type="ECO:0000313" key="1">
    <source>
        <dbReference type="EMBL" id="GFH48231.1"/>
    </source>
</evidence>
<dbReference type="Proteomes" id="UP001054902">
    <property type="component" value="Unassembled WGS sequence"/>
</dbReference>
<keyword evidence="2" id="KW-1185">Reference proteome</keyword>
<protein>
    <submittedName>
        <fullName evidence="1">Uncharacterized protein</fullName>
    </submittedName>
</protein>
<dbReference type="PANTHER" id="PTHR33524">
    <property type="entry name" value="C5ORF35"/>
    <property type="match status" value="1"/>
</dbReference>
<dbReference type="PANTHER" id="PTHR33524:SF1">
    <property type="entry name" value="SET DOMAIN-CONTAINING PROTEIN"/>
    <property type="match status" value="1"/>
</dbReference>
<proteinExistence type="predicted"/>
<dbReference type="Gene3D" id="2.170.270.10">
    <property type="entry name" value="SET domain"/>
    <property type="match status" value="1"/>
</dbReference>
<accession>A0AAD3CNK3</accession>
<comment type="caution">
    <text evidence="1">The sequence shown here is derived from an EMBL/GenBank/DDBJ whole genome shotgun (WGS) entry which is preliminary data.</text>
</comment>